<name>A0A543K3R6_9RHOB</name>
<reference evidence="1 2" key="1">
    <citation type="submission" date="2019-06" db="EMBL/GenBank/DDBJ databases">
        <title>Genomic Encyclopedia of Archaeal and Bacterial Type Strains, Phase II (KMG-II): from individual species to whole genera.</title>
        <authorList>
            <person name="Goeker M."/>
        </authorList>
    </citation>
    <scope>NUCLEOTIDE SEQUENCE [LARGE SCALE GENOMIC DNA]</scope>
    <source>
        <strain evidence="1 2">DSM 18423</strain>
    </source>
</reference>
<dbReference type="RefSeq" id="WP_142085726.1">
    <property type="nucleotide sequence ID" value="NZ_VFPT01000005.1"/>
</dbReference>
<evidence type="ECO:0000313" key="2">
    <source>
        <dbReference type="Proteomes" id="UP000320582"/>
    </source>
</evidence>
<protein>
    <submittedName>
        <fullName evidence="1">Uncharacterized protein</fullName>
    </submittedName>
</protein>
<accession>A0A543K3R6</accession>
<evidence type="ECO:0000313" key="1">
    <source>
        <dbReference type="EMBL" id="TQM89706.1"/>
    </source>
</evidence>
<keyword evidence="2" id="KW-1185">Reference proteome</keyword>
<proteinExistence type="predicted"/>
<sequence length="130" mass="14951">MLGILVLKGPAVTYQKVNTEMVNDRAKLLMHRLVARRISQQPELIETVKRTLSTGPRSLSSSQEWLEILDRTPEEVRKMITSRSSQMTRLRVSSPFFSVADLKDPTIRKRVWKIAKKGKTPKMRTPVYGE</sequence>
<gene>
    <name evidence="1" type="ORF">BD293_4381</name>
</gene>
<dbReference type="OrthoDB" id="7362737at2"/>
<dbReference type="EMBL" id="VFPT01000005">
    <property type="protein sequence ID" value="TQM89706.1"/>
    <property type="molecule type" value="Genomic_DNA"/>
</dbReference>
<dbReference type="AlphaFoldDB" id="A0A543K3R6"/>
<organism evidence="1 2">
    <name type="scientific">Roseinatronobacter monicus</name>
    <dbReference type="NCBI Taxonomy" id="393481"/>
    <lineage>
        <taxon>Bacteria</taxon>
        <taxon>Pseudomonadati</taxon>
        <taxon>Pseudomonadota</taxon>
        <taxon>Alphaproteobacteria</taxon>
        <taxon>Rhodobacterales</taxon>
        <taxon>Paracoccaceae</taxon>
        <taxon>Roseinatronobacter</taxon>
    </lineage>
</organism>
<dbReference type="Proteomes" id="UP000320582">
    <property type="component" value="Unassembled WGS sequence"/>
</dbReference>
<comment type="caution">
    <text evidence="1">The sequence shown here is derived from an EMBL/GenBank/DDBJ whole genome shotgun (WGS) entry which is preliminary data.</text>
</comment>